<dbReference type="AlphaFoldDB" id="A0AAV2IF34"/>
<protein>
    <recommendedName>
        <fullName evidence="2">glutathione-specific gamma-glutamylcyclotransferase</fullName>
        <ecNumber evidence="2">4.3.2.7</ecNumber>
    </recommendedName>
    <alternativeName>
        <fullName evidence="4">Cation transport regulator-like protein 2</fullName>
    </alternativeName>
</protein>
<dbReference type="GO" id="GO:0006751">
    <property type="term" value="P:glutathione catabolic process"/>
    <property type="evidence" value="ECO:0007669"/>
    <property type="project" value="InterPro"/>
</dbReference>
<dbReference type="Proteomes" id="UP001497497">
    <property type="component" value="Unassembled WGS sequence"/>
</dbReference>
<dbReference type="FunFam" id="3.10.490.10:FF:000003">
    <property type="entry name" value="Gamma-glutamylcyclotransferase"/>
    <property type="match status" value="1"/>
</dbReference>
<dbReference type="EMBL" id="CAXITT010000620">
    <property type="protein sequence ID" value="CAL1544424.1"/>
    <property type="molecule type" value="Genomic_DNA"/>
</dbReference>
<dbReference type="SUPFAM" id="SSF110857">
    <property type="entry name" value="Gamma-glutamyl cyclotransferase-like"/>
    <property type="match status" value="1"/>
</dbReference>
<dbReference type="InterPro" id="IPR013024">
    <property type="entry name" value="GGCT-like"/>
</dbReference>
<dbReference type="PANTHER" id="PTHR12192:SF2">
    <property type="entry name" value="GLUTATHIONE-SPECIFIC GAMMA-GLUTAMYLCYCLOTRANSFERASE 2"/>
    <property type="match status" value="1"/>
</dbReference>
<evidence type="ECO:0000256" key="5">
    <source>
        <dbReference type="ARBA" id="ARBA00045227"/>
    </source>
</evidence>
<dbReference type="GO" id="GO:0061928">
    <property type="term" value="F:glutathione specific gamma-glutamylcyclotransferase activity"/>
    <property type="evidence" value="ECO:0007669"/>
    <property type="project" value="UniProtKB-EC"/>
</dbReference>
<dbReference type="GO" id="GO:0005737">
    <property type="term" value="C:cytoplasm"/>
    <property type="evidence" value="ECO:0007669"/>
    <property type="project" value="TreeGrafter"/>
</dbReference>
<dbReference type="PANTHER" id="PTHR12192">
    <property type="entry name" value="CATION TRANSPORT PROTEIN CHAC-RELATED"/>
    <property type="match status" value="1"/>
</dbReference>
<proteinExistence type="inferred from homology"/>
<comment type="catalytic activity">
    <reaction evidence="6">
        <text>glutathione = L-cysteinylglycine + 5-oxo-L-proline</text>
        <dbReference type="Rhea" id="RHEA:47724"/>
        <dbReference type="ChEBI" id="CHEBI:57925"/>
        <dbReference type="ChEBI" id="CHEBI:58402"/>
        <dbReference type="ChEBI" id="CHEBI:61694"/>
        <dbReference type="EC" id="4.3.2.7"/>
    </reaction>
</comment>
<comment type="similarity">
    <text evidence="1">Belongs to the gamma-glutamylcyclotransferase family. ChaC subfamily.</text>
</comment>
<gene>
    <name evidence="7" type="ORF">GSLYS_00017937001</name>
</gene>
<keyword evidence="3" id="KW-0456">Lyase</keyword>
<dbReference type="Gene3D" id="3.10.490.10">
    <property type="entry name" value="Gamma-glutamyl cyclotransferase-like"/>
    <property type="match status" value="1"/>
</dbReference>
<organism evidence="7 8">
    <name type="scientific">Lymnaea stagnalis</name>
    <name type="common">Great pond snail</name>
    <name type="synonym">Helix stagnalis</name>
    <dbReference type="NCBI Taxonomy" id="6523"/>
    <lineage>
        <taxon>Eukaryota</taxon>
        <taxon>Metazoa</taxon>
        <taxon>Spiralia</taxon>
        <taxon>Lophotrochozoa</taxon>
        <taxon>Mollusca</taxon>
        <taxon>Gastropoda</taxon>
        <taxon>Heterobranchia</taxon>
        <taxon>Euthyneura</taxon>
        <taxon>Panpulmonata</taxon>
        <taxon>Hygrophila</taxon>
        <taxon>Lymnaeoidea</taxon>
        <taxon>Lymnaeidae</taxon>
        <taxon>Lymnaea</taxon>
    </lineage>
</organism>
<dbReference type="CDD" id="cd06661">
    <property type="entry name" value="GGCT_like"/>
    <property type="match status" value="1"/>
</dbReference>
<evidence type="ECO:0000256" key="4">
    <source>
        <dbReference type="ARBA" id="ARBA00043195"/>
    </source>
</evidence>
<accession>A0AAV2IF34</accession>
<evidence type="ECO:0000256" key="3">
    <source>
        <dbReference type="ARBA" id="ARBA00023239"/>
    </source>
</evidence>
<reference evidence="7 8" key="1">
    <citation type="submission" date="2024-04" db="EMBL/GenBank/DDBJ databases">
        <authorList>
            <consortium name="Genoscope - CEA"/>
            <person name="William W."/>
        </authorList>
    </citation>
    <scope>NUCLEOTIDE SEQUENCE [LARGE SCALE GENOMIC DNA]</scope>
</reference>
<evidence type="ECO:0000313" key="8">
    <source>
        <dbReference type="Proteomes" id="UP001497497"/>
    </source>
</evidence>
<keyword evidence="8" id="KW-1185">Reference proteome</keyword>
<name>A0AAV2IF34_LYMST</name>
<comment type="function">
    <text evidence="5">Catalyzes the cleavage of glutathione into 5-oxo-L-proline and a Cys-Gly dipeptide. Acts specifically on glutathione, but not on other gamma-glutamyl peptides.</text>
</comment>
<sequence>MLKEKEKKKTFRSLTTSLQHRGVAHEIEPIVDCCTSSINAVMWIFGYGSLIWKVDFPYEKKVAGYVRGYCRRFWQGSEDHRGVPGKPGRVATLVPSENENDAVWGIAYKIPAAQVNEVKSHLDHREKGGYQQTEVIFYPQKEDESPFKLTLYIGTEDNPFFLGPAPLEDMARQIFHSVGPSGHNKDYIFNLAEALRRIAPDAEDQHLFALEQELLRLEVEHQRSRDHSLS</sequence>
<evidence type="ECO:0000256" key="2">
    <source>
        <dbReference type="ARBA" id="ARBA00012344"/>
    </source>
</evidence>
<dbReference type="Pfam" id="PF04752">
    <property type="entry name" value="ChaC"/>
    <property type="match status" value="1"/>
</dbReference>
<evidence type="ECO:0000256" key="1">
    <source>
        <dbReference type="ARBA" id="ARBA00009662"/>
    </source>
</evidence>
<dbReference type="EC" id="4.3.2.7" evidence="2"/>
<dbReference type="InterPro" id="IPR006840">
    <property type="entry name" value="ChaC"/>
</dbReference>
<comment type="caution">
    <text evidence="7">The sequence shown here is derived from an EMBL/GenBank/DDBJ whole genome shotgun (WGS) entry which is preliminary data.</text>
</comment>
<evidence type="ECO:0000256" key="6">
    <source>
        <dbReference type="ARBA" id="ARBA00048073"/>
    </source>
</evidence>
<evidence type="ECO:0000313" key="7">
    <source>
        <dbReference type="EMBL" id="CAL1544424.1"/>
    </source>
</evidence>
<dbReference type="InterPro" id="IPR036568">
    <property type="entry name" value="GGCT-like_sf"/>
</dbReference>